<dbReference type="Proteomes" id="UP000289152">
    <property type="component" value="Unassembled WGS sequence"/>
</dbReference>
<evidence type="ECO:0000256" key="4">
    <source>
        <dbReference type="SAM" id="Phobius"/>
    </source>
</evidence>
<dbReference type="GO" id="GO:0016020">
    <property type="term" value="C:membrane"/>
    <property type="evidence" value="ECO:0007669"/>
    <property type="project" value="InterPro"/>
</dbReference>
<evidence type="ECO:0000313" key="7">
    <source>
        <dbReference type="Proteomes" id="UP000289152"/>
    </source>
</evidence>
<evidence type="ECO:0000256" key="2">
    <source>
        <dbReference type="SAM" id="Coils"/>
    </source>
</evidence>
<dbReference type="InParanoid" id="A0A4Q1B8X1"/>
<reference evidence="6 7" key="1">
    <citation type="submission" date="2016-06" db="EMBL/GenBank/DDBJ databases">
        <title>Evolution of pathogenesis and genome organization in the Tremellales.</title>
        <authorList>
            <person name="Cuomo C."/>
            <person name="Litvintseva A."/>
            <person name="Heitman J."/>
            <person name="Chen Y."/>
            <person name="Sun S."/>
            <person name="Springer D."/>
            <person name="Dromer F."/>
            <person name="Young S."/>
            <person name="Zeng Q."/>
            <person name="Chapman S."/>
            <person name="Gujja S."/>
            <person name="Saif S."/>
            <person name="Birren B."/>
        </authorList>
    </citation>
    <scope>NUCLEOTIDE SEQUENCE [LARGE SCALE GENOMIC DNA]</scope>
    <source>
        <strain evidence="6 7">ATCC 28783</strain>
    </source>
</reference>
<feature type="region of interest" description="Disordered" evidence="3">
    <location>
        <begin position="1"/>
        <end position="77"/>
    </location>
</feature>
<dbReference type="Pfam" id="PF00957">
    <property type="entry name" value="Synaptobrevin"/>
    <property type="match status" value="1"/>
</dbReference>
<feature type="domain" description="V-SNARE coiled-coil homology" evidence="5">
    <location>
        <begin position="73"/>
        <end position="133"/>
    </location>
</feature>
<accession>A0A4Q1B8X1</accession>
<keyword evidence="4" id="KW-0472">Membrane</keyword>
<keyword evidence="7" id="KW-1185">Reference proteome</keyword>
<feature type="compositionally biased region" description="Polar residues" evidence="3">
    <location>
        <begin position="9"/>
        <end position="25"/>
    </location>
</feature>
<keyword evidence="1 2" id="KW-0175">Coiled coil</keyword>
<dbReference type="EMBL" id="SDIL01000152">
    <property type="protein sequence ID" value="RXK35209.1"/>
    <property type="molecule type" value="Genomic_DNA"/>
</dbReference>
<dbReference type="PROSITE" id="PS00417">
    <property type="entry name" value="SYNAPTOBREVIN"/>
    <property type="match status" value="1"/>
</dbReference>
<evidence type="ECO:0000313" key="6">
    <source>
        <dbReference type="EMBL" id="RXK35209.1"/>
    </source>
</evidence>
<feature type="transmembrane region" description="Helical" evidence="4">
    <location>
        <begin position="137"/>
        <end position="157"/>
    </location>
</feature>
<feature type="coiled-coil region" evidence="2">
    <location>
        <begin position="88"/>
        <end position="115"/>
    </location>
</feature>
<dbReference type="SUPFAM" id="SSF58038">
    <property type="entry name" value="SNARE fusion complex"/>
    <property type="match status" value="1"/>
</dbReference>
<dbReference type="InterPro" id="IPR042855">
    <property type="entry name" value="V_SNARE_CC"/>
</dbReference>
<evidence type="ECO:0000259" key="5">
    <source>
        <dbReference type="PROSITE" id="PS50892"/>
    </source>
</evidence>
<sequence length="162" mass="18120">MLRDRNEPYSPSSETRFFPPNSRNTPARMDTREQLLGGGPQRKPSSSSSRSVPPPYDDPSNPLSGDKGEQAGKTQEIQKAVQETIGIMQENINKVTERQERLDALQDKSDQLQARSALFRSSATATRRKMWLKDMKWKIILIVVILFILAGIIGGAVKGTQH</sequence>
<dbReference type="GO" id="GO:0016192">
    <property type="term" value="P:vesicle-mediated transport"/>
    <property type="evidence" value="ECO:0007669"/>
    <property type="project" value="InterPro"/>
</dbReference>
<dbReference type="PROSITE" id="PS50892">
    <property type="entry name" value="V_SNARE"/>
    <property type="match status" value="1"/>
</dbReference>
<gene>
    <name evidence="6" type="ORF">M231_07543</name>
</gene>
<name>A0A4Q1B8X1_TREME</name>
<dbReference type="PRINTS" id="PR00219">
    <property type="entry name" value="SYNAPTOBREVN"/>
</dbReference>
<dbReference type="PANTHER" id="PTHR45701">
    <property type="entry name" value="SYNAPTOBREVIN FAMILY MEMBER"/>
    <property type="match status" value="1"/>
</dbReference>
<dbReference type="OrthoDB" id="190375at2759"/>
<organism evidence="6 7">
    <name type="scientific">Tremella mesenterica</name>
    <name type="common">Jelly fungus</name>
    <dbReference type="NCBI Taxonomy" id="5217"/>
    <lineage>
        <taxon>Eukaryota</taxon>
        <taxon>Fungi</taxon>
        <taxon>Dikarya</taxon>
        <taxon>Basidiomycota</taxon>
        <taxon>Agaricomycotina</taxon>
        <taxon>Tremellomycetes</taxon>
        <taxon>Tremellales</taxon>
        <taxon>Tremellaceae</taxon>
        <taxon>Tremella</taxon>
    </lineage>
</organism>
<keyword evidence="4" id="KW-0812">Transmembrane</keyword>
<dbReference type="Gene3D" id="1.20.5.110">
    <property type="match status" value="1"/>
</dbReference>
<keyword evidence="4" id="KW-1133">Transmembrane helix</keyword>
<evidence type="ECO:0000256" key="3">
    <source>
        <dbReference type="SAM" id="MobiDB-lite"/>
    </source>
</evidence>
<evidence type="ECO:0000256" key="1">
    <source>
        <dbReference type="PROSITE-ProRule" id="PRU00290"/>
    </source>
</evidence>
<protein>
    <recommendedName>
        <fullName evidence="5">V-SNARE coiled-coil homology domain-containing protein</fullName>
    </recommendedName>
</protein>
<dbReference type="STRING" id="5217.A0A4Q1B8X1"/>
<comment type="caution">
    <text evidence="6">The sequence shown here is derived from an EMBL/GenBank/DDBJ whole genome shotgun (WGS) entry which is preliminary data.</text>
</comment>
<dbReference type="InterPro" id="IPR016444">
    <property type="entry name" value="Synaptobrevin/VAMP"/>
</dbReference>
<dbReference type="AlphaFoldDB" id="A0A4Q1B8X1"/>
<dbReference type="VEuPathDB" id="FungiDB:TREMEDRAFT_27503"/>
<proteinExistence type="predicted"/>
<dbReference type="InterPro" id="IPR001388">
    <property type="entry name" value="Synaptobrevin-like"/>
</dbReference>